<dbReference type="PROSITE" id="PS51464">
    <property type="entry name" value="SIS"/>
    <property type="match status" value="2"/>
</dbReference>
<dbReference type="InterPro" id="IPR035466">
    <property type="entry name" value="GlmS/AgaS_SIS"/>
</dbReference>
<evidence type="ECO:0000256" key="5">
    <source>
        <dbReference type="ARBA" id="ARBA00022679"/>
    </source>
</evidence>
<evidence type="ECO:0000259" key="10">
    <source>
        <dbReference type="PROSITE" id="PS51278"/>
    </source>
</evidence>
<comment type="catalytic activity">
    <reaction evidence="1 8">
        <text>D-fructose 6-phosphate + L-glutamine = D-glucosamine 6-phosphate + L-glutamate</text>
        <dbReference type="Rhea" id="RHEA:13237"/>
        <dbReference type="ChEBI" id="CHEBI:29985"/>
        <dbReference type="ChEBI" id="CHEBI:58359"/>
        <dbReference type="ChEBI" id="CHEBI:58725"/>
        <dbReference type="ChEBI" id="CHEBI:61527"/>
        <dbReference type="EC" id="2.6.1.16"/>
    </reaction>
</comment>
<evidence type="ECO:0000256" key="9">
    <source>
        <dbReference type="SAM" id="MobiDB-lite"/>
    </source>
</evidence>
<dbReference type="CDD" id="cd05008">
    <property type="entry name" value="SIS_GlmS_GlmD_1"/>
    <property type="match status" value="1"/>
</dbReference>
<evidence type="ECO:0000256" key="4">
    <source>
        <dbReference type="ARBA" id="ARBA00022576"/>
    </source>
</evidence>
<dbReference type="InterPro" id="IPR017932">
    <property type="entry name" value="GATase_2_dom"/>
</dbReference>
<dbReference type="CDD" id="cd05009">
    <property type="entry name" value="SIS_GlmS_GlmD_2"/>
    <property type="match status" value="1"/>
</dbReference>
<evidence type="ECO:0000256" key="2">
    <source>
        <dbReference type="ARBA" id="ARBA00012916"/>
    </source>
</evidence>
<dbReference type="Proteomes" id="UP001589890">
    <property type="component" value="Unassembled WGS sequence"/>
</dbReference>
<feature type="active site" description="For Fru-6P isomerization activity" evidence="8">
    <location>
        <position position="615"/>
    </location>
</feature>
<dbReference type="InterPro" id="IPR046348">
    <property type="entry name" value="SIS_dom_sf"/>
</dbReference>
<dbReference type="CDD" id="cd00714">
    <property type="entry name" value="GFAT"/>
    <property type="match status" value="1"/>
</dbReference>
<feature type="active site" description="Nucleophile; for GATase activity" evidence="8">
    <location>
        <position position="2"/>
    </location>
</feature>
<reference evidence="12 13" key="1">
    <citation type="submission" date="2024-09" db="EMBL/GenBank/DDBJ databases">
        <authorList>
            <person name="Sun Q."/>
            <person name="Mori K."/>
        </authorList>
    </citation>
    <scope>NUCLEOTIDE SEQUENCE [LARGE SCALE GENOMIC DNA]</scope>
    <source>
        <strain evidence="12 13">CGMCC 1.15906</strain>
    </source>
</reference>
<dbReference type="NCBIfam" id="NF001484">
    <property type="entry name" value="PRK00331.1"/>
    <property type="match status" value="1"/>
</dbReference>
<sequence>MCGIVGYVGAKSALEVVLEGLRRLEYRGYDSAGVAVVTAGPDTAHGLIIAKKAGKIANLDKELAARPLPPSTTGIGHTRWATHGPPNDRNAHPHSNNAGRVAVVHNGIIENFALLRAELEARGNELSSDTDTEVVAHLLGELLPEADGDLAEAMRRVCRRLEGAFTLVAVHADAPDVVVGARRNSPLVVGVGEGENFLASDVSAFITHTRDAIELGQDQVVELRREGVTVTNFDGTPAETTPFHVDWDISAAEKGGYDYFMLKEIAEQPKAIADTLLGRFTPEGRLHLDEMRLSDDDLREVDKIIIIACGTSFHVGLIAKYAIEHWTRIPCEVELASEFRYRDPIVDRSTMVIAISQSGETMDTLMALRHAREQKAKVLAICNTNGSTIPRESDAVLYTYAGPEIAVASTKAFLTQIVATYVIALYLAQVRGIKYGDEITAILADLEKTPAAVAKVLESVEPVRQLARELKDAKSVLFIGRHVGYPVALEGALKLKELAYMHAEGFAAGELKHGPIALIEEGLPVFVVVPPKGRDVLHDKMVSNIQEIRARGARTIVLVEEGDHSVDPYADHVIRLPKVPTLLQPLVATVPLQVFSCEMATAKGHDVDQPRNLAKSVTVE</sequence>
<name>A0ABV6QVZ6_9ACTN</name>
<keyword evidence="4 8" id="KW-0032">Aminotransferase</keyword>
<evidence type="ECO:0000256" key="6">
    <source>
        <dbReference type="ARBA" id="ARBA00022737"/>
    </source>
</evidence>
<comment type="subunit">
    <text evidence="8">Homodimer.</text>
</comment>
<dbReference type="Gene3D" id="3.40.50.10490">
    <property type="entry name" value="Glucose-6-phosphate isomerase like protein, domain 1"/>
    <property type="match status" value="2"/>
</dbReference>
<evidence type="ECO:0000256" key="1">
    <source>
        <dbReference type="ARBA" id="ARBA00001031"/>
    </source>
</evidence>
<feature type="region of interest" description="Disordered" evidence="9">
    <location>
        <begin position="67"/>
        <end position="96"/>
    </location>
</feature>
<keyword evidence="5 8" id="KW-0808">Transferase</keyword>
<evidence type="ECO:0000313" key="12">
    <source>
        <dbReference type="EMBL" id="MFC0628801.1"/>
    </source>
</evidence>
<dbReference type="EC" id="2.6.1.16" evidence="2 8"/>
<dbReference type="HAMAP" id="MF_00164">
    <property type="entry name" value="GlmS"/>
    <property type="match status" value="1"/>
</dbReference>
<dbReference type="Pfam" id="PF01380">
    <property type="entry name" value="SIS"/>
    <property type="match status" value="2"/>
</dbReference>
<feature type="domain" description="Glutamine amidotransferase type-2" evidence="10">
    <location>
        <begin position="2"/>
        <end position="226"/>
    </location>
</feature>
<accession>A0ABV6QVZ6</accession>
<proteinExistence type="inferred from homology"/>
<keyword evidence="13" id="KW-1185">Reference proteome</keyword>
<feature type="domain" description="SIS" evidence="11">
    <location>
        <begin position="294"/>
        <end position="433"/>
    </location>
</feature>
<dbReference type="InterPro" id="IPR005855">
    <property type="entry name" value="GFAT"/>
</dbReference>
<evidence type="ECO:0000259" key="11">
    <source>
        <dbReference type="PROSITE" id="PS51464"/>
    </source>
</evidence>
<evidence type="ECO:0000256" key="7">
    <source>
        <dbReference type="ARBA" id="ARBA00022962"/>
    </source>
</evidence>
<comment type="function">
    <text evidence="8">Catalyzes the first step in hexosamine metabolism, converting fructose-6P into glucosamine-6P using glutamine as a nitrogen source.</text>
</comment>
<dbReference type="EMBL" id="JBHLTC010000040">
    <property type="protein sequence ID" value="MFC0628801.1"/>
    <property type="molecule type" value="Genomic_DNA"/>
</dbReference>
<keyword evidence="6" id="KW-0677">Repeat</keyword>
<comment type="subcellular location">
    <subcellularLocation>
        <location evidence="8">Cytoplasm</location>
    </subcellularLocation>
</comment>
<dbReference type="SUPFAM" id="SSF53697">
    <property type="entry name" value="SIS domain"/>
    <property type="match status" value="1"/>
</dbReference>
<dbReference type="RefSeq" id="WP_380055736.1">
    <property type="nucleotide sequence ID" value="NZ_JBHLTC010000040.1"/>
</dbReference>
<dbReference type="NCBIfam" id="TIGR01135">
    <property type="entry name" value="glmS"/>
    <property type="match status" value="1"/>
</dbReference>
<feature type="domain" description="SIS" evidence="11">
    <location>
        <begin position="466"/>
        <end position="610"/>
    </location>
</feature>
<gene>
    <name evidence="8 12" type="primary">glmS</name>
    <name evidence="12" type="ORF">ACFFGN_32345</name>
</gene>
<dbReference type="InterPro" id="IPR047084">
    <property type="entry name" value="GFAT_N"/>
</dbReference>
<feature type="initiator methionine" description="Removed" evidence="8">
    <location>
        <position position="1"/>
    </location>
</feature>
<dbReference type="PANTHER" id="PTHR10937">
    <property type="entry name" value="GLUCOSAMINE--FRUCTOSE-6-PHOSPHATE AMINOTRANSFERASE, ISOMERIZING"/>
    <property type="match status" value="1"/>
</dbReference>
<evidence type="ECO:0000256" key="8">
    <source>
        <dbReference type="HAMAP-Rule" id="MF_00164"/>
    </source>
</evidence>
<dbReference type="Gene3D" id="3.60.20.10">
    <property type="entry name" value="Glutamine Phosphoribosylpyrophosphate, subunit 1, domain 1"/>
    <property type="match status" value="1"/>
</dbReference>
<keyword evidence="8" id="KW-0963">Cytoplasm</keyword>
<organism evidence="12 13">
    <name type="scientific">Kribbella deserti</name>
    <dbReference type="NCBI Taxonomy" id="1926257"/>
    <lineage>
        <taxon>Bacteria</taxon>
        <taxon>Bacillati</taxon>
        <taxon>Actinomycetota</taxon>
        <taxon>Actinomycetes</taxon>
        <taxon>Propionibacteriales</taxon>
        <taxon>Kribbellaceae</taxon>
        <taxon>Kribbella</taxon>
    </lineage>
</organism>
<dbReference type="InterPro" id="IPR001347">
    <property type="entry name" value="SIS_dom"/>
</dbReference>
<dbReference type="GO" id="GO:0004360">
    <property type="term" value="F:glutamine-fructose-6-phosphate transaminase (isomerizing) activity"/>
    <property type="evidence" value="ECO:0007669"/>
    <property type="project" value="UniProtKB-EC"/>
</dbReference>
<dbReference type="Pfam" id="PF13522">
    <property type="entry name" value="GATase_6"/>
    <property type="match status" value="1"/>
</dbReference>
<dbReference type="PROSITE" id="PS51278">
    <property type="entry name" value="GATASE_TYPE_2"/>
    <property type="match status" value="1"/>
</dbReference>
<comment type="caution">
    <text evidence="12">The sequence shown here is derived from an EMBL/GenBank/DDBJ whole genome shotgun (WGS) entry which is preliminary data.</text>
</comment>
<dbReference type="InterPro" id="IPR035490">
    <property type="entry name" value="GlmS/FrlB_SIS"/>
</dbReference>
<dbReference type="PANTHER" id="PTHR10937:SF0">
    <property type="entry name" value="GLUTAMINE--FRUCTOSE-6-PHOSPHATE TRANSAMINASE (ISOMERIZING)"/>
    <property type="match status" value="1"/>
</dbReference>
<protein>
    <recommendedName>
        <fullName evidence="3 8">Glutamine--fructose-6-phosphate aminotransferase [isomerizing]</fullName>
        <ecNumber evidence="2 8">2.6.1.16</ecNumber>
    </recommendedName>
    <alternativeName>
        <fullName evidence="8">D-fructose-6-phosphate amidotransferase</fullName>
    </alternativeName>
    <alternativeName>
        <fullName evidence="8">GFAT</fullName>
    </alternativeName>
    <alternativeName>
        <fullName evidence="8">Glucosamine-6-phosphate synthase</fullName>
    </alternativeName>
    <alternativeName>
        <fullName evidence="8">Hexosephosphate aminotransferase</fullName>
    </alternativeName>
    <alternativeName>
        <fullName evidence="8">L-glutamine--D-fructose-6-phosphate amidotransferase</fullName>
    </alternativeName>
</protein>
<evidence type="ECO:0000313" key="13">
    <source>
        <dbReference type="Proteomes" id="UP001589890"/>
    </source>
</evidence>
<evidence type="ECO:0000256" key="3">
    <source>
        <dbReference type="ARBA" id="ARBA00016090"/>
    </source>
</evidence>
<keyword evidence="7" id="KW-0315">Glutamine amidotransferase</keyword>
<dbReference type="SUPFAM" id="SSF56235">
    <property type="entry name" value="N-terminal nucleophile aminohydrolases (Ntn hydrolases)"/>
    <property type="match status" value="1"/>
</dbReference>
<dbReference type="InterPro" id="IPR029055">
    <property type="entry name" value="Ntn_hydrolases_N"/>
</dbReference>